<proteinExistence type="predicted"/>
<dbReference type="AlphaFoldDB" id="A0A2P2NR36"/>
<dbReference type="EMBL" id="GGEC01064488">
    <property type="protein sequence ID" value="MBX44972.1"/>
    <property type="molecule type" value="Transcribed_RNA"/>
</dbReference>
<accession>A0A2P2NR36</accession>
<reference evidence="1" key="1">
    <citation type="submission" date="2018-02" db="EMBL/GenBank/DDBJ databases">
        <title>Rhizophora mucronata_Transcriptome.</title>
        <authorList>
            <person name="Meera S.P."/>
            <person name="Sreeshan A."/>
            <person name="Augustine A."/>
        </authorList>
    </citation>
    <scope>NUCLEOTIDE SEQUENCE</scope>
    <source>
        <tissue evidence="1">Leaf</tissue>
    </source>
</reference>
<sequence length="59" mass="7029">MVFPPYEDVLWFFNKIKICHSKHVMWEEYADACEEGFGCLRGSKLCGEFEYSFVIHVFD</sequence>
<organism evidence="1">
    <name type="scientific">Rhizophora mucronata</name>
    <name type="common">Asiatic mangrove</name>
    <dbReference type="NCBI Taxonomy" id="61149"/>
    <lineage>
        <taxon>Eukaryota</taxon>
        <taxon>Viridiplantae</taxon>
        <taxon>Streptophyta</taxon>
        <taxon>Embryophyta</taxon>
        <taxon>Tracheophyta</taxon>
        <taxon>Spermatophyta</taxon>
        <taxon>Magnoliopsida</taxon>
        <taxon>eudicotyledons</taxon>
        <taxon>Gunneridae</taxon>
        <taxon>Pentapetalae</taxon>
        <taxon>rosids</taxon>
        <taxon>fabids</taxon>
        <taxon>Malpighiales</taxon>
        <taxon>Rhizophoraceae</taxon>
        <taxon>Rhizophora</taxon>
    </lineage>
</organism>
<name>A0A2P2NR36_RHIMU</name>
<evidence type="ECO:0000313" key="1">
    <source>
        <dbReference type="EMBL" id="MBX44972.1"/>
    </source>
</evidence>
<protein>
    <submittedName>
        <fullName evidence="1">Uncharacterized protein</fullName>
    </submittedName>
</protein>